<comment type="caution">
    <text evidence="2">The sequence shown here is derived from an EMBL/GenBank/DDBJ whole genome shotgun (WGS) entry which is preliminary data.</text>
</comment>
<name>A0A9X3X7R9_9BACT</name>
<dbReference type="Proteomes" id="UP001151081">
    <property type="component" value="Unassembled WGS sequence"/>
</dbReference>
<evidence type="ECO:0000313" key="2">
    <source>
        <dbReference type="EMBL" id="MDC3982991.1"/>
    </source>
</evidence>
<evidence type="ECO:0008006" key="4">
    <source>
        <dbReference type="Google" id="ProtNLM"/>
    </source>
</evidence>
<evidence type="ECO:0000256" key="1">
    <source>
        <dbReference type="SAM" id="SignalP"/>
    </source>
</evidence>
<evidence type="ECO:0000313" key="3">
    <source>
        <dbReference type="Proteomes" id="UP001151081"/>
    </source>
</evidence>
<organism evidence="2 3">
    <name type="scientific">Polyangium jinanense</name>
    <dbReference type="NCBI Taxonomy" id="2829994"/>
    <lineage>
        <taxon>Bacteria</taxon>
        <taxon>Pseudomonadati</taxon>
        <taxon>Myxococcota</taxon>
        <taxon>Polyangia</taxon>
        <taxon>Polyangiales</taxon>
        <taxon>Polyangiaceae</taxon>
        <taxon>Polyangium</taxon>
    </lineage>
</organism>
<dbReference type="PROSITE" id="PS51257">
    <property type="entry name" value="PROKAR_LIPOPROTEIN"/>
    <property type="match status" value="1"/>
</dbReference>
<keyword evidence="1" id="KW-0732">Signal</keyword>
<accession>A0A9X3X7R9</accession>
<proteinExistence type="predicted"/>
<feature type="signal peptide" evidence="1">
    <location>
        <begin position="1"/>
        <end position="19"/>
    </location>
</feature>
<dbReference type="RefSeq" id="WP_272421351.1">
    <property type="nucleotide sequence ID" value="NZ_JAGTJJ010000011.1"/>
</dbReference>
<reference evidence="2 3" key="1">
    <citation type="submission" date="2021-04" db="EMBL/GenBank/DDBJ databases">
        <title>Genome analysis of Polyangium sp.</title>
        <authorList>
            <person name="Li Y."/>
            <person name="Wang J."/>
        </authorList>
    </citation>
    <scope>NUCLEOTIDE SEQUENCE [LARGE SCALE GENOMIC DNA]</scope>
    <source>
        <strain evidence="2 3">SDU14</strain>
    </source>
</reference>
<protein>
    <recommendedName>
        <fullName evidence="4">Lipoprotein</fullName>
    </recommendedName>
</protein>
<dbReference type="AlphaFoldDB" id="A0A9X3X7R9"/>
<gene>
    <name evidence="2" type="ORF">KEG57_20940</name>
</gene>
<dbReference type="EMBL" id="JAGTJJ010000011">
    <property type="protein sequence ID" value="MDC3982991.1"/>
    <property type="molecule type" value="Genomic_DNA"/>
</dbReference>
<keyword evidence="3" id="KW-1185">Reference proteome</keyword>
<feature type="chain" id="PRO_5040722630" description="Lipoprotein" evidence="1">
    <location>
        <begin position="20"/>
        <end position="235"/>
    </location>
</feature>
<sequence length="235" mass="25206">MRPVLLSIAYALTLAIASACSKGKPMPRPNVTIPSAMQGHPLAREAPPGHAFVYDSSVVFHEKIGPSDPEFRVVVLEATLEGTYVNETYRATRLGHATMQPDAQGWDILPIDGKLTVTETSVRVELAGDEAKWNGEYLTAAEAQQRQWANAPKNEAKDGGTAPPSPCQRYSDCTCALDAAATLKGGDNPFRKACDESKGLLLRAPDDPKVCTYGLSVHRELAPKLGYTVPAACAE</sequence>